<dbReference type="AlphaFoldDB" id="A0ABD3LXB8"/>
<keyword evidence="4" id="KW-1185">Reference proteome</keyword>
<evidence type="ECO:0000313" key="4">
    <source>
        <dbReference type="Proteomes" id="UP001634007"/>
    </source>
</evidence>
<feature type="signal peptide" evidence="2">
    <location>
        <begin position="1"/>
        <end position="29"/>
    </location>
</feature>
<protein>
    <submittedName>
        <fullName evidence="3">Uncharacterized protein</fullName>
    </submittedName>
</protein>
<gene>
    <name evidence="3" type="ORF">ACJRO7_001646</name>
</gene>
<proteinExistence type="predicted"/>
<dbReference type="PANTHER" id="PTHR36705:SF12">
    <property type="entry name" value="CLAVATA3_ESR (CLE)-RELATED PROTEIN 20"/>
    <property type="match status" value="1"/>
</dbReference>
<dbReference type="PANTHER" id="PTHR36705">
    <property type="entry name" value="CLAVATA3/ESR (CLE)-RELATED PROTEIN 20"/>
    <property type="match status" value="1"/>
</dbReference>
<organism evidence="3 4">
    <name type="scientific">Eucalyptus globulus</name>
    <name type="common">Tasmanian blue gum</name>
    <dbReference type="NCBI Taxonomy" id="34317"/>
    <lineage>
        <taxon>Eukaryota</taxon>
        <taxon>Viridiplantae</taxon>
        <taxon>Streptophyta</taxon>
        <taxon>Embryophyta</taxon>
        <taxon>Tracheophyta</taxon>
        <taxon>Spermatophyta</taxon>
        <taxon>Magnoliopsida</taxon>
        <taxon>eudicotyledons</taxon>
        <taxon>Gunneridae</taxon>
        <taxon>Pentapetalae</taxon>
        <taxon>rosids</taxon>
        <taxon>malvids</taxon>
        <taxon>Myrtales</taxon>
        <taxon>Myrtaceae</taxon>
        <taxon>Myrtoideae</taxon>
        <taxon>Eucalypteae</taxon>
        <taxon>Eucalyptus</taxon>
    </lineage>
</organism>
<reference evidence="3 4" key="1">
    <citation type="submission" date="2024-11" db="EMBL/GenBank/DDBJ databases">
        <title>Chromosome-level genome assembly of Eucalyptus globulus Labill. provides insights into its genome evolution.</title>
        <authorList>
            <person name="Li X."/>
        </authorList>
    </citation>
    <scope>NUCLEOTIDE SEQUENCE [LARGE SCALE GENOMIC DNA]</scope>
    <source>
        <strain evidence="3">CL2024</strain>
        <tissue evidence="3">Fresh tender leaves</tissue>
    </source>
</reference>
<comment type="caution">
    <text evidence="3">The sequence shown here is derived from an EMBL/GenBank/DDBJ whole genome shotgun (WGS) entry which is preliminary data.</text>
</comment>
<evidence type="ECO:0000256" key="1">
    <source>
        <dbReference type="SAM" id="MobiDB-lite"/>
    </source>
</evidence>
<dbReference type="Proteomes" id="UP001634007">
    <property type="component" value="Unassembled WGS sequence"/>
</dbReference>
<feature type="region of interest" description="Disordered" evidence="1">
    <location>
        <begin position="70"/>
        <end position="92"/>
    </location>
</feature>
<feature type="chain" id="PRO_5044892656" evidence="2">
    <location>
        <begin position="30"/>
        <end position="92"/>
    </location>
</feature>
<name>A0ABD3LXB8_EUCGL</name>
<evidence type="ECO:0000256" key="2">
    <source>
        <dbReference type="SAM" id="SignalP"/>
    </source>
</evidence>
<accession>A0ABD3LXB8</accession>
<evidence type="ECO:0000313" key="3">
    <source>
        <dbReference type="EMBL" id="KAL3754446.1"/>
    </source>
</evidence>
<sequence length="92" mass="9883">MSNRFRLCPLLLLLLLCLLFLIAPRMTQAAGRSLSVSSSSSSLSKEQPFEPSMNTAGVVAAPVDEGQAGDFATAEKRRVPTGSNPLHNKRLL</sequence>
<dbReference type="EMBL" id="JBJKBG010000001">
    <property type="protein sequence ID" value="KAL3754446.1"/>
    <property type="molecule type" value="Genomic_DNA"/>
</dbReference>
<keyword evidence="2" id="KW-0732">Signal</keyword>